<gene>
    <name evidence="5" type="ORF">ACFOUT_00860</name>
</gene>
<dbReference type="RefSeq" id="WP_192462633.1">
    <property type="nucleotide sequence ID" value="NZ_JACYFJ010000004.1"/>
</dbReference>
<dbReference type="PANTHER" id="PTHR30154:SF34">
    <property type="entry name" value="TRANSCRIPTIONAL REGULATOR AZLB"/>
    <property type="match status" value="1"/>
</dbReference>
<dbReference type="CDD" id="cd00090">
    <property type="entry name" value="HTH_ARSR"/>
    <property type="match status" value="1"/>
</dbReference>
<keyword evidence="6" id="KW-1185">Reference proteome</keyword>
<dbReference type="Pfam" id="PF01037">
    <property type="entry name" value="AsnC_trans_reg"/>
    <property type="match status" value="1"/>
</dbReference>
<protein>
    <submittedName>
        <fullName evidence="5">Lrp/AsnC family transcriptional regulator</fullName>
    </submittedName>
</protein>
<dbReference type="InterPro" id="IPR036388">
    <property type="entry name" value="WH-like_DNA-bd_sf"/>
</dbReference>
<dbReference type="EMBL" id="JBHSAW010000001">
    <property type="protein sequence ID" value="MFC4094404.1"/>
    <property type="molecule type" value="Genomic_DNA"/>
</dbReference>
<evidence type="ECO:0000256" key="3">
    <source>
        <dbReference type="ARBA" id="ARBA00023163"/>
    </source>
</evidence>
<comment type="caution">
    <text evidence="5">The sequence shown here is derived from an EMBL/GenBank/DDBJ whole genome shotgun (WGS) entry which is preliminary data.</text>
</comment>
<evidence type="ECO:0000256" key="2">
    <source>
        <dbReference type="ARBA" id="ARBA00023125"/>
    </source>
</evidence>
<dbReference type="PANTHER" id="PTHR30154">
    <property type="entry name" value="LEUCINE-RESPONSIVE REGULATORY PROTEIN"/>
    <property type="match status" value="1"/>
</dbReference>
<keyword evidence="1" id="KW-0805">Transcription regulation</keyword>
<reference evidence="6" key="1">
    <citation type="journal article" date="2019" name="Int. J. Syst. Evol. Microbiol.">
        <title>The Global Catalogue of Microorganisms (GCM) 10K type strain sequencing project: providing services to taxonomists for standard genome sequencing and annotation.</title>
        <authorList>
            <consortium name="The Broad Institute Genomics Platform"/>
            <consortium name="The Broad Institute Genome Sequencing Center for Infectious Disease"/>
            <person name="Wu L."/>
            <person name="Ma J."/>
        </authorList>
    </citation>
    <scope>NUCLEOTIDE SEQUENCE [LARGE SCALE GENOMIC DNA]</scope>
    <source>
        <strain evidence="6">CECT 7477</strain>
    </source>
</reference>
<dbReference type="SMART" id="SM00344">
    <property type="entry name" value="HTH_ASNC"/>
    <property type="match status" value="1"/>
</dbReference>
<dbReference type="SUPFAM" id="SSF54909">
    <property type="entry name" value="Dimeric alpha+beta barrel"/>
    <property type="match status" value="1"/>
</dbReference>
<name>A0ABV8JIP8_9FLAO</name>
<evidence type="ECO:0000313" key="6">
    <source>
        <dbReference type="Proteomes" id="UP001595814"/>
    </source>
</evidence>
<feature type="domain" description="HTH asnC-type" evidence="4">
    <location>
        <begin position="5"/>
        <end position="66"/>
    </location>
</feature>
<dbReference type="PRINTS" id="PR00033">
    <property type="entry name" value="HTHASNC"/>
</dbReference>
<evidence type="ECO:0000259" key="4">
    <source>
        <dbReference type="PROSITE" id="PS50956"/>
    </source>
</evidence>
<dbReference type="PROSITE" id="PS50956">
    <property type="entry name" value="HTH_ASNC_2"/>
    <property type="match status" value="1"/>
</dbReference>
<dbReference type="InterPro" id="IPR036390">
    <property type="entry name" value="WH_DNA-bd_sf"/>
</dbReference>
<dbReference type="SUPFAM" id="SSF46785">
    <property type="entry name" value="Winged helix' DNA-binding domain"/>
    <property type="match status" value="1"/>
</dbReference>
<dbReference type="InterPro" id="IPR019887">
    <property type="entry name" value="Tscrpt_reg_AsnC/Lrp_C"/>
</dbReference>
<dbReference type="InterPro" id="IPR011008">
    <property type="entry name" value="Dimeric_a/b-barrel"/>
</dbReference>
<proteinExistence type="predicted"/>
<organism evidence="5 6">
    <name type="scientific">Euzebyella saccharophila</name>
    <dbReference type="NCBI Taxonomy" id="679664"/>
    <lineage>
        <taxon>Bacteria</taxon>
        <taxon>Pseudomonadati</taxon>
        <taxon>Bacteroidota</taxon>
        <taxon>Flavobacteriia</taxon>
        <taxon>Flavobacteriales</taxon>
        <taxon>Flavobacteriaceae</taxon>
        <taxon>Euzebyella</taxon>
    </lineage>
</organism>
<dbReference type="InterPro" id="IPR011991">
    <property type="entry name" value="ArsR-like_HTH"/>
</dbReference>
<dbReference type="InterPro" id="IPR000485">
    <property type="entry name" value="AsnC-type_HTH_dom"/>
</dbReference>
<dbReference type="InterPro" id="IPR019888">
    <property type="entry name" value="Tscrpt_reg_AsnC-like"/>
</dbReference>
<dbReference type="Proteomes" id="UP001595814">
    <property type="component" value="Unassembled WGS sequence"/>
</dbReference>
<keyword evidence="3" id="KW-0804">Transcription</keyword>
<dbReference type="Gene3D" id="3.30.70.920">
    <property type="match status" value="1"/>
</dbReference>
<evidence type="ECO:0000256" key="1">
    <source>
        <dbReference type="ARBA" id="ARBA00023015"/>
    </source>
</evidence>
<dbReference type="Gene3D" id="1.10.10.10">
    <property type="entry name" value="Winged helix-like DNA-binding domain superfamily/Winged helix DNA-binding domain"/>
    <property type="match status" value="1"/>
</dbReference>
<keyword evidence="2" id="KW-0238">DNA-binding</keyword>
<accession>A0ABV8JIP8</accession>
<dbReference type="Pfam" id="PF13412">
    <property type="entry name" value="HTH_24"/>
    <property type="match status" value="1"/>
</dbReference>
<sequence length="155" mass="17768">MKDRLDAVDHKILSILSEDAQMNYTEVAKRAGISPGTVHMRTRKMKNLGVIKGATLSLDYSILGWKMTVFLGVHLREASLYKSVINQLALIPEVVKIHHSTGKYDIFVKIHARDSIHYRQLYQESILTIEGIREIESFISLEENMNRHISFEEEG</sequence>
<evidence type="ECO:0000313" key="5">
    <source>
        <dbReference type="EMBL" id="MFC4094404.1"/>
    </source>
</evidence>